<reference evidence="1 2" key="1">
    <citation type="journal article" date="2019" name="Nat. Ecol. Evol.">
        <title>Megaphylogeny resolves global patterns of mushroom evolution.</title>
        <authorList>
            <person name="Varga T."/>
            <person name="Krizsan K."/>
            <person name="Foldi C."/>
            <person name="Dima B."/>
            <person name="Sanchez-Garcia M."/>
            <person name="Sanchez-Ramirez S."/>
            <person name="Szollosi G.J."/>
            <person name="Szarkandi J.G."/>
            <person name="Papp V."/>
            <person name="Albert L."/>
            <person name="Andreopoulos W."/>
            <person name="Angelini C."/>
            <person name="Antonin V."/>
            <person name="Barry K.W."/>
            <person name="Bougher N.L."/>
            <person name="Buchanan P."/>
            <person name="Buyck B."/>
            <person name="Bense V."/>
            <person name="Catcheside P."/>
            <person name="Chovatia M."/>
            <person name="Cooper J."/>
            <person name="Damon W."/>
            <person name="Desjardin D."/>
            <person name="Finy P."/>
            <person name="Geml J."/>
            <person name="Haridas S."/>
            <person name="Hughes K."/>
            <person name="Justo A."/>
            <person name="Karasinski D."/>
            <person name="Kautmanova I."/>
            <person name="Kiss B."/>
            <person name="Kocsube S."/>
            <person name="Kotiranta H."/>
            <person name="LaButti K.M."/>
            <person name="Lechner B.E."/>
            <person name="Liimatainen K."/>
            <person name="Lipzen A."/>
            <person name="Lukacs Z."/>
            <person name="Mihaltcheva S."/>
            <person name="Morgado L.N."/>
            <person name="Niskanen T."/>
            <person name="Noordeloos M.E."/>
            <person name="Ohm R.A."/>
            <person name="Ortiz-Santana B."/>
            <person name="Ovrebo C."/>
            <person name="Racz N."/>
            <person name="Riley R."/>
            <person name="Savchenko A."/>
            <person name="Shiryaev A."/>
            <person name="Soop K."/>
            <person name="Spirin V."/>
            <person name="Szebenyi C."/>
            <person name="Tomsovsky M."/>
            <person name="Tulloss R.E."/>
            <person name="Uehling J."/>
            <person name="Grigoriev I.V."/>
            <person name="Vagvolgyi C."/>
            <person name="Papp T."/>
            <person name="Martin F.M."/>
            <person name="Miettinen O."/>
            <person name="Hibbett D.S."/>
            <person name="Nagy L.G."/>
        </authorList>
    </citation>
    <scope>NUCLEOTIDE SEQUENCE [LARGE SCALE GENOMIC DNA]</scope>
    <source>
        <strain evidence="1 2">CBS 962.96</strain>
    </source>
</reference>
<evidence type="ECO:0000313" key="1">
    <source>
        <dbReference type="EMBL" id="THU77572.1"/>
    </source>
</evidence>
<protein>
    <submittedName>
        <fullName evidence="1">Uncharacterized protein</fullName>
    </submittedName>
</protein>
<dbReference type="AlphaFoldDB" id="A0A4S8KPI4"/>
<sequence length="154" mass="17119">MVHYRFSNGLYCTFLNLNSCSGFLFSFKGVAQTATINHFQTKAHIFLASAKKYVFDSVVHRSGIEPEPLAWKASMITTSPTVLISILDQAGTSVCLSAVYFPLPSLTSPFGDAYNAQPRTLSSDHLLDRSLPEFLIAPPRKGSKIDRHLHFFFS</sequence>
<dbReference type="EMBL" id="ML180401">
    <property type="protein sequence ID" value="THU77572.1"/>
    <property type="molecule type" value="Genomic_DNA"/>
</dbReference>
<accession>A0A4S8KPI4</accession>
<gene>
    <name evidence="1" type="ORF">K435DRAFT_88116</name>
</gene>
<proteinExistence type="predicted"/>
<keyword evidence="2" id="KW-1185">Reference proteome</keyword>
<name>A0A4S8KPI4_DENBC</name>
<evidence type="ECO:0000313" key="2">
    <source>
        <dbReference type="Proteomes" id="UP000297245"/>
    </source>
</evidence>
<dbReference type="Proteomes" id="UP000297245">
    <property type="component" value="Unassembled WGS sequence"/>
</dbReference>
<organism evidence="1 2">
    <name type="scientific">Dendrothele bispora (strain CBS 962.96)</name>
    <dbReference type="NCBI Taxonomy" id="1314807"/>
    <lineage>
        <taxon>Eukaryota</taxon>
        <taxon>Fungi</taxon>
        <taxon>Dikarya</taxon>
        <taxon>Basidiomycota</taxon>
        <taxon>Agaricomycotina</taxon>
        <taxon>Agaricomycetes</taxon>
        <taxon>Agaricomycetidae</taxon>
        <taxon>Agaricales</taxon>
        <taxon>Agaricales incertae sedis</taxon>
        <taxon>Dendrothele</taxon>
    </lineage>
</organism>